<accession>A0A7Z7HTA9</accession>
<reference evidence="2" key="1">
    <citation type="submission" date="2017-03" db="EMBL/GenBank/DDBJ databases">
        <authorList>
            <consortium name="AG Boll"/>
        </authorList>
    </citation>
    <scope>NUCLEOTIDE SEQUENCE [LARGE SCALE GENOMIC DNA]</scope>
    <source>
        <strain evidence="2">Chol</strain>
    </source>
</reference>
<dbReference type="InterPro" id="IPR008875">
    <property type="entry name" value="TraX"/>
</dbReference>
<feature type="transmembrane region" description="Helical" evidence="1">
    <location>
        <begin position="220"/>
        <end position="241"/>
    </location>
</feature>
<keyword evidence="3" id="KW-1185">Reference proteome</keyword>
<protein>
    <submittedName>
        <fullName evidence="2">TrbP</fullName>
    </submittedName>
</protein>
<gene>
    <name evidence="2" type="primary">trbP</name>
    <name evidence="2" type="ORF">SDENCHOL_PA20015</name>
</gene>
<sequence length="243" mass="25882">MTASATAHNSPASAGGQRITISGGTLEALKWLGLVLMALDHANKYLFAHTIPGAFEAGRLAMPIFGFVLAYNLARPGALAAGVHVRVMKRLALYGLAATPFFIGLGGLLAGWWPLNIMFMLLVSAGVVRLVEQGGFARLAGAAALFLLGGAFVEFWWFALAFTVSAWWYFKTGSKAAVVACTLALAALFVVNKNLWALAAIPLMLAAPLVDVKVPRLRHVFYAFYPAHLAILLALSSFLGVHI</sequence>
<evidence type="ECO:0000313" key="2">
    <source>
        <dbReference type="EMBL" id="SMB33177.1"/>
    </source>
</evidence>
<dbReference type="RefSeq" id="WP_154717484.1">
    <property type="nucleotide sequence ID" value="NZ_LT837804.1"/>
</dbReference>
<organism evidence="2 3">
    <name type="scientific">Sterolibacterium denitrificans</name>
    <dbReference type="NCBI Taxonomy" id="157592"/>
    <lineage>
        <taxon>Bacteria</taxon>
        <taxon>Pseudomonadati</taxon>
        <taxon>Pseudomonadota</taxon>
        <taxon>Betaproteobacteria</taxon>
        <taxon>Nitrosomonadales</taxon>
        <taxon>Sterolibacteriaceae</taxon>
        <taxon>Sterolibacterium</taxon>
    </lineage>
</organism>
<feature type="transmembrane region" description="Helical" evidence="1">
    <location>
        <begin position="143"/>
        <end position="170"/>
    </location>
</feature>
<dbReference type="AlphaFoldDB" id="A0A7Z7HTA9"/>
<keyword evidence="1" id="KW-0472">Membrane</keyword>
<feature type="transmembrane region" description="Helical" evidence="1">
    <location>
        <begin position="91"/>
        <end position="109"/>
    </location>
</feature>
<proteinExistence type="predicted"/>
<feature type="transmembrane region" description="Helical" evidence="1">
    <location>
        <begin position="176"/>
        <end position="199"/>
    </location>
</feature>
<evidence type="ECO:0000313" key="3">
    <source>
        <dbReference type="Proteomes" id="UP000242886"/>
    </source>
</evidence>
<evidence type="ECO:0000256" key="1">
    <source>
        <dbReference type="SAM" id="Phobius"/>
    </source>
</evidence>
<dbReference type="Pfam" id="PF05857">
    <property type="entry name" value="TraX"/>
    <property type="match status" value="1"/>
</dbReference>
<dbReference type="EMBL" id="LT837804">
    <property type="protein sequence ID" value="SMB33177.1"/>
    <property type="molecule type" value="Genomic_DNA"/>
</dbReference>
<dbReference type="Proteomes" id="UP000242886">
    <property type="component" value="Plasmid SDENCHOLpa"/>
</dbReference>
<name>A0A7Z7HTA9_9PROT</name>
<keyword evidence="2" id="KW-0614">Plasmid</keyword>
<keyword evidence="1" id="KW-1133">Transmembrane helix</keyword>
<geneLocation type="plasmid" evidence="2 3">
    <name>SDENCHOLpa</name>
</geneLocation>
<keyword evidence="1" id="KW-0812">Transmembrane</keyword>